<organism evidence="1">
    <name type="scientific">Octopus bimaculoides</name>
    <name type="common">California two-spotted octopus</name>
    <dbReference type="NCBI Taxonomy" id="37653"/>
    <lineage>
        <taxon>Eukaryota</taxon>
        <taxon>Metazoa</taxon>
        <taxon>Spiralia</taxon>
        <taxon>Lophotrochozoa</taxon>
        <taxon>Mollusca</taxon>
        <taxon>Cephalopoda</taxon>
        <taxon>Coleoidea</taxon>
        <taxon>Octopodiformes</taxon>
        <taxon>Octopoda</taxon>
        <taxon>Incirrata</taxon>
        <taxon>Octopodidae</taxon>
        <taxon>Octopus</taxon>
    </lineage>
</organism>
<dbReference type="EMBL" id="KQ421866">
    <property type="protein sequence ID" value="KOF76130.1"/>
    <property type="molecule type" value="Genomic_DNA"/>
</dbReference>
<proteinExistence type="predicted"/>
<sequence>GVTNKDLHRDFPLISEVIRSRRLRFAGHCYQARNKMHQRCVTLDQRPTTYVDRLAIDSGLSVLKLKLVMKDKDYWRNICAGNSKRERERERDSSEDHLVFIPF</sequence>
<feature type="non-terminal residue" evidence="1">
    <location>
        <position position="1"/>
    </location>
</feature>
<reference evidence="1" key="1">
    <citation type="submission" date="2015-07" db="EMBL/GenBank/DDBJ databases">
        <title>MeaNS - Measles Nucleotide Surveillance Program.</title>
        <authorList>
            <person name="Tran T."/>
            <person name="Druce J."/>
        </authorList>
    </citation>
    <scope>NUCLEOTIDE SEQUENCE</scope>
    <source>
        <strain evidence="1">UCB-OBI-ISO-001</strain>
        <tissue evidence="1">Gonad</tissue>
    </source>
</reference>
<accession>A0A0L8GHY5</accession>
<dbReference type="AlphaFoldDB" id="A0A0L8GHY5"/>
<name>A0A0L8GHY5_OCTBM</name>
<gene>
    <name evidence="1" type="ORF">OCBIM_22033770mg</name>
</gene>
<evidence type="ECO:0000313" key="1">
    <source>
        <dbReference type="EMBL" id="KOF76130.1"/>
    </source>
</evidence>
<protein>
    <submittedName>
        <fullName evidence="1">Uncharacterized protein</fullName>
    </submittedName>
</protein>